<feature type="transmembrane region" description="Helical" evidence="7">
    <location>
        <begin position="362"/>
        <end position="382"/>
    </location>
</feature>
<evidence type="ECO:0000256" key="7">
    <source>
        <dbReference type="SAM" id="Phobius"/>
    </source>
</evidence>
<keyword evidence="5 7" id="KW-0472">Membrane</keyword>
<evidence type="ECO:0000313" key="10">
    <source>
        <dbReference type="Proteomes" id="UP000256970"/>
    </source>
</evidence>
<keyword evidence="3 7" id="KW-0812">Transmembrane</keyword>
<keyword evidence="10" id="KW-1185">Reference proteome</keyword>
<feature type="domain" description="Ammonium transporter AmtB-like" evidence="8">
    <location>
        <begin position="309"/>
        <end position="457"/>
    </location>
</feature>
<evidence type="ECO:0000313" key="9">
    <source>
        <dbReference type="EMBL" id="SZX63944.1"/>
    </source>
</evidence>
<accession>A0A383VGY6</accession>
<name>A0A383VGY6_TETOB</name>
<dbReference type="GO" id="GO:0005886">
    <property type="term" value="C:plasma membrane"/>
    <property type="evidence" value="ECO:0007669"/>
    <property type="project" value="InterPro"/>
</dbReference>
<keyword evidence="4 7" id="KW-1133">Transmembrane helix</keyword>
<protein>
    <recommendedName>
        <fullName evidence="8">Ammonium transporter AmtB-like domain-containing protein</fullName>
    </recommendedName>
</protein>
<feature type="transmembrane region" description="Helical" evidence="7">
    <location>
        <begin position="55"/>
        <end position="78"/>
    </location>
</feature>
<sequence>MDQLKLQAQGVPLPSSPAYRTFTPTVVALLAAILTLFCVFVEYEEPEASQGQVSQYYKWLIDVEVMIFIGFGFLMTFLRRYGKSAVGLNFFCSCLVMLAAVLLIGAVQQGLGFGATTIKLELPLLIDATFCAGSAMIAFGAVLGKTTPTQLTWLMLGLVPLYALNQHLCFKTLQALDMGGSITIHAFGAYYGLAASLVLSNKRQAFGAYTSANPKNSASYISDLFSIIGTLFLWMFWPSFNGALASIAVTEGASAAADANPHHISQQYFCVANTLLSLLGSCLSTFATSSLLNNGKFDMMHIQNASLAANTLLSLLGSCLSTFATSSLLNNGKFDMMHIQNASLAGGVAMGSASSLRLSPGGALAVGIFAGMMSTMGFARLMPALESKIGLGDTCGVHNLHGLPGLLGGLVAGLAAFGQAAGVAPHGNAQLGYQIAAMACTVAIAGLGGALVSALATGRLGIDQFKSARSRRGDQTEAGDSFENDSLPVIDGMALFDDGAFWTEVAIETPQSGPSDATNTGGSRRGGSRHGGSHRTAGGSAHLGLAGKEASARGVNGALASPKRDVAAPASGLYAGGDQV</sequence>
<comment type="similarity">
    <text evidence="2">Belongs to the ammonium transporter (TC 2.A.49) family. Rh subfamily.</text>
</comment>
<feature type="transmembrane region" description="Helical" evidence="7">
    <location>
        <begin position="85"/>
        <end position="104"/>
    </location>
</feature>
<evidence type="ECO:0000256" key="3">
    <source>
        <dbReference type="ARBA" id="ARBA00022692"/>
    </source>
</evidence>
<evidence type="ECO:0000256" key="5">
    <source>
        <dbReference type="ARBA" id="ARBA00023136"/>
    </source>
</evidence>
<evidence type="ECO:0000256" key="2">
    <source>
        <dbReference type="ARBA" id="ARBA00011036"/>
    </source>
</evidence>
<feature type="region of interest" description="Disordered" evidence="6">
    <location>
        <begin position="508"/>
        <end position="580"/>
    </location>
</feature>
<evidence type="ECO:0000259" key="8">
    <source>
        <dbReference type="Pfam" id="PF00909"/>
    </source>
</evidence>
<dbReference type="GO" id="GO:0097272">
    <property type="term" value="P:ammonium homeostasis"/>
    <property type="evidence" value="ECO:0007669"/>
    <property type="project" value="TreeGrafter"/>
</dbReference>
<organism evidence="9 10">
    <name type="scientific">Tetradesmus obliquus</name>
    <name type="common">Green alga</name>
    <name type="synonym">Acutodesmus obliquus</name>
    <dbReference type="NCBI Taxonomy" id="3088"/>
    <lineage>
        <taxon>Eukaryota</taxon>
        <taxon>Viridiplantae</taxon>
        <taxon>Chlorophyta</taxon>
        <taxon>core chlorophytes</taxon>
        <taxon>Chlorophyceae</taxon>
        <taxon>CS clade</taxon>
        <taxon>Sphaeropleales</taxon>
        <taxon>Scenedesmaceae</taxon>
        <taxon>Tetradesmus</taxon>
    </lineage>
</organism>
<feature type="transmembrane region" description="Helical" evidence="7">
    <location>
        <begin position="124"/>
        <end position="144"/>
    </location>
</feature>
<dbReference type="InterPro" id="IPR024041">
    <property type="entry name" value="NH4_transpt_AmtB-like_dom"/>
</dbReference>
<feature type="transmembrane region" description="Helical" evidence="7">
    <location>
        <begin position="403"/>
        <end position="423"/>
    </location>
</feature>
<dbReference type="PANTHER" id="PTHR11730:SF60">
    <property type="entry name" value="RH50, ISOFORM D"/>
    <property type="match status" value="1"/>
</dbReference>
<dbReference type="AlphaFoldDB" id="A0A383VGY6"/>
<dbReference type="Pfam" id="PF00909">
    <property type="entry name" value="Ammonium_transp"/>
    <property type="match status" value="2"/>
</dbReference>
<comment type="subcellular location">
    <subcellularLocation>
        <location evidence="1">Membrane</location>
        <topology evidence="1">Multi-pass membrane protein</topology>
    </subcellularLocation>
</comment>
<feature type="transmembrane region" description="Helical" evidence="7">
    <location>
        <begin position="180"/>
        <end position="199"/>
    </location>
</feature>
<dbReference type="GO" id="GO:0008519">
    <property type="term" value="F:ammonium channel activity"/>
    <property type="evidence" value="ECO:0007669"/>
    <property type="project" value="InterPro"/>
</dbReference>
<dbReference type="EMBL" id="FNXT01000358">
    <property type="protein sequence ID" value="SZX63944.1"/>
    <property type="molecule type" value="Genomic_DNA"/>
</dbReference>
<feature type="domain" description="Ammonium transporter AmtB-like" evidence="8">
    <location>
        <begin position="29"/>
        <end position="308"/>
    </location>
</feature>
<dbReference type="PRINTS" id="PR00342">
    <property type="entry name" value="RHESUSRHD"/>
</dbReference>
<feature type="transmembrane region" description="Helical" evidence="7">
    <location>
        <begin position="307"/>
        <end position="329"/>
    </location>
</feature>
<dbReference type="InterPro" id="IPR002229">
    <property type="entry name" value="RhesusRHD"/>
</dbReference>
<dbReference type="SUPFAM" id="SSF111352">
    <property type="entry name" value="Ammonium transporter"/>
    <property type="match status" value="2"/>
</dbReference>
<feature type="transmembrane region" description="Helical" evidence="7">
    <location>
        <begin position="21"/>
        <end position="43"/>
    </location>
</feature>
<evidence type="ECO:0000256" key="1">
    <source>
        <dbReference type="ARBA" id="ARBA00004141"/>
    </source>
</evidence>
<feature type="transmembrane region" description="Helical" evidence="7">
    <location>
        <begin position="275"/>
        <end position="295"/>
    </location>
</feature>
<feature type="transmembrane region" description="Helical" evidence="7">
    <location>
        <begin position="220"/>
        <end position="237"/>
    </location>
</feature>
<feature type="transmembrane region" description="Helical" evidence="7">
    <location>
        <begin position="151"/>
        <end position="168"/>
    </location>
</feature>
<proteinExistence type="inferred from homology"/>
<dbReference type="Proteomes" id="UP000256970">
    <property type="component" value="Unassembled WGS sequence"/>
</dbReference>
<reference evidence="9 10" key="1">
    <citation type="submission" date="2016-10" db="EMBL/GenBank/DDBJ databases">
        <authorList>
            <person name="Cai Z."/>
        </authorList>
    </citation>
    <scope>NUCLEOTIDE SEQUENCE [LARGE SCALE GENOMIC DNA]</scope>
</reference>
<feature type="transmembrane region" description="Helical" evidence="7">
    <location>
        <begin position="435"/>
        <end position="462"/>
    </location>
</feature>
<evidence type="ECO:0000256" key="4">
    <source>
        <dbReference type="ARBA" id="ARBA00022989"/>
    </source>
</evidence>
<dbReference type="InterPro" id="IPR029020">
    <property type="entry name" value="Ammonium/urea_transptr"/>
</dbReference>
<feature type="compositionally biased region" description="Polar residues" evidence="6">
    <location>
        <begin position="509"/>
        <end position="519"/>
    </location>
</feature>
<dbReference type="STRING" id="3088.A0A383VGY6"/>
<evidence type="ECO:0000256" key="6">
    <source>
        <dbReference type="SAM" id="MobiDB-lite"/>
    </source>
</evidence>
<dbReference type="Gene3D" id="1.10.3430.10">
    <property type="entry name" value="Ammonium transporter AmtB like domains"/>
    <property type="match status" value="2"/>
</dbReference>
<gene>
    <name evidence="9" type="ORF">BQ4739_LOCUS4482</name>
</gene>
<dbReference type="PANTHER" id="PTHR11730">
    <property type="entry name" value="AMMONIUM TRANSPORTER"/>
    <property type="match status" value="1"/>
</dbReference>